<accession>A0A543K460</accession>
<dbReference type="Pfam" id="PF00196">
    <property type="entry name" value="GerE"/>
    <property type="match status" value="1"/>
</dbReference>
<dbReference type="PANTHER" id="PTHR44688:SF16">
    <property type="entry name" value="DNA-BINDING TRANSCRIPTIONAL ACTIVATOR DEVR_DOSR"/>
    <property type="match status" value="1"/>
</dbReference>
<evidence type="ECO:0000313" key="6">
    <source>
        <dbReference type="Proteomes" id="UP000320582"/>
    </source>
</evidence>
<keyword evidence="2" id="KW-0238">DNA-binding</keyword>
<sequence length="266" mass="28901">MATNLLREHEVAHVSRIMALVALGRLRARSGKDGAEAAFDEALALAVPTGTLQRLAPVRLARAEAAALAGDLARMRSEAAAVRDLARAYRHKWHAGEVAYWQRRGGDAPGAEGWFAPPYASELHGDWRAAADAWDALHCPYEQARALADGDEAAQRRALAMFDELGAGPAAAAVRRRLRRAGVRSLPRGPRLETRADPHGLTARQQEVFRLVADGLTNSEIARRLGLSVKTVDHHVSALLAKLSVGRRREAVALMRQAADHPPKDR</sequence>
<dbReference type="InterPro" id="IPR000792">
    <property type="entry name" value="Tscrpt_reg_LuxR_C"/>
</dbReference>
<comment type="caution">
    <text evidence="5">The sequence shown here is derived from an EMBL/GenBank/DDBJ whole genome shotgun (WGS) entry which is preliminary data.</text>
</comment>
<proteinExistence type="predicted"/>
<dbReference type="Proteomes" id="UP000320582">
    <property type="component" value="Unassembled WGS sequence"/>
</dbReference>
<dbReference type="InterPro" id="IPR016032">
    <property type="entry name" value="Sig_transdc_resp-reg_C-effctor"/>
</dbReference>
<protein>
    <submittedName>
        <fullName evidence="5">Regulatory LuxR family protein</fullName>
    </submittedName>
</protein>
<keyword evidence="3" id="KW-0804">Transcription</keyword>
<dbReference type="EMBL" id="VFPT01000004">
    <property type="protein sequence ID" value="TQM89873.1"/>
    <property type="molecule type" value="Genomic_DNA"/>
</dbReference>
<dbReference type="AlphaFoldDB" id="A0A543K460"/>
<dbReference type="Gene3D" id="1.10.10.10">
    <property type="entry name" value="Winged helix-like DNA-binding domain superfamily/Winged helix DNA-binding domain"/>
    <property type="match status" value="1"/>
</dbReference>
<gene>
    <name evidence="5" type="ORF">BD293_4182</name>
</gene>
<evidence type="ECO:0000313" key="5">
    <source>
        <dbReference type="EMBL" id="TQM89873.1"/>
    </source>
</evidence>
<dbReference type="PANTHER" id="PTHR44688">
    <property type="entry name" value="DNA-BINDING TRANSCRIPTIONAL ACTIVATOR DEVR_DOSR"/>
    <property type="match status" value="1"/>
</dbReference>
<dbReference type="CDD" id="cd06170">
    <property type="entry name" value="LuxR_C_like"/>
    <property type="match status" value="1"/>
</dbReference>
<keyword evidence="1" id="KW-0805">Transcription regulation</keyword>
<dbReference type="GO" id="GO:0006355">
    <property type="term" value="P:regulation of DNA-templated transcription"/>
    <property type="evidence" value="ECO:0007669"/>
    <property type="project" value="InterPro"/>
</dbReference>
<reference evidence="5 6" key="1">
    <citation type="submission" date="2019-06" db="EMBL/GenBank/DDBJ databases">
        <title>Genomic Encyclopedia of Archaeal and Bacterial Type Strains, Phase II (KMG-II): from individual species to whole genera.</title>
        <authorList>
            <person name="Goeker M."/>
        </authorList>
    </citation>
    <scope>NUCLEOTIDE SEQUENCE [LARGE SCALE GENOMIC DNA]</scope>
    <source>
        <strain evidence="5 6">DSM 18423</strain>
    </source>
</reference>
<dbReference type="PROSITE" id="PS00622">
    <property type="entry name" value="HTH_LUXR_1"/>
    <property type="match status" value="1"/>
</dbReference>
<keyword evidence="6" id="KW-1185">Reference proteome</keyword>
<evidence type="ECO:0000259" key="4">
    <source>
        <dbReference type="PROSITE" id="PS50043"/>
    </source>
</evidence>
<name>A0A543K460_9RHOB</name>
<dbReference type="GO" id="GO:0003677">
    <property type="term" value="F:DNA binding"/>
    <property type="evidence" value="ECO:0007669"/>
    <property type="project" value="UniProtKB-KW"/>
</dbReference>
<evidence type="ECO:0000256" key="1">
    <source>
        <dbReference type="ARBA" id="ARBA00023015"/>
    </source>
</evidence>
<dbReference type="InterPro" id="IPR036388">
    <property type="entry name" value="WH-like_DNA-bd_sf"/>
</dbReference>
<dbReference type="PROSITE" id="PS50043">
    <property type="entry name" value="HTH_LUXR_2"/>
    <property type="match status" value="1"/>
</dbReference>
<feature type="domain" description="HTH luxR-type" evidence="4">
    <location>
        <begin position="194"/>
        <end position="259"/>
    </location>
</feature>
<evidence type="ECO:0000256" key="2">
    <source>
        <dbReference type="ARBA" id="ARBA00023125"/>
    </source>
</evidence>
<organism evidence="5 6">
    <name type="scientific">Roseinatronobacter monicus</name>
    <dbReference type="NCBI Taxonomy" id="393481"/>
    <lineage>
        <taxon>Bacteria</taxon>
        <taxon>Pseudomonadati</taxon>
        <taxon>Pseudomonadota</taxon>
        <taxon>Alphaproteobacteria</taxon>
        <taxon>Rhodobacterales</taxon>
        <taxon>Paracoccaceae</taxon>
        <taxon>Roseinatronobacter</taxon>
    </lineage>
</organism>
<dbReference type="SMART" id="SM00421">
    <property type="entry name" value="HTH_LUXR"/>
    <property type="match status" value="1"/>
</dbReference>
<dbReference type="RefSeq" id="WP_170207255.1">
    <property type="nucleotide sequence ID" value="NZ_VFPT01000004.1"/>
</dbReference>
<dbReference type="PRINTS" id="PR00038">
    <property type="entry name" value="HTHLUXR"/>
</dbReference>
<evidence type="ECO:0000256" key="3">
    <source>
        <dbReference type="ARBA" id="ARBA00023163"/>
    </source>
</evidence>
<dbReference type="SUPFAM" id="SSF46894">
    <property type="entry name" value="C-terminal effector domain of the bipartite response regulators"/>
    <property type="match status" value="1"/>
</dbReference>